<feature type="domain" description="Reverse transcriptase Ty1/copia-type" evidence="1">
    <location>
        <begin position="348"/>
        <end position="417"/>
    </location>
</feature>
<name>A0A5A7U539_CUCMM</name>
<dbReference type="STRING" id="1194695.A0A5A7U539"/>
<evidence type="ECO:0000313" key="6">
    <source>
        <dbReference type="Proteomes" id="UP000321947"/>
    </source>
</evidence>
<dbReference type="Pfam" id="PF22936">
    <property type="entry name" value="Pol_BBD"/>
    <property type="match status" value="1"/>
</dbReference>
<comment type="caution">
    <text evidence="3">The sequence shown here is derived from an EMBL/GenBank/DDBJ whole genome shotgun (WGS) entry which is preliminary data.</text>
</comment>
<dbReference type="EMBL" id="SSTE01011873">
    <property type="protein sequence ID" value="KAA0050388.1"/>
    <property type="molecule type" value="Genomic_DNA"/>
</dbReference>
<dbReference type="Pfam" id="PF07727">
    <property type="entry name" value="RVT_2"/>
    <property type="match status" value="2"/>
</dbReference>
<proteinExistence type="predicted"/>
<evidence type="ECO:0000313" key="4">
    <source>
        <dbReference type="EMBL" id="TYK03395.1"/>
    </source>
</evidence>
<accession>A0A5A7U539</accession>
<dbReference type="PANTHER" id="PTHR11439">
    <property type="entry name" value="GAG-POL-RELATED RETROTRANSPOSON"/>
    <property type="match status" value="1"/>
</dbReference>
<dbReference type="InterPro" id="IPR054722">
    <property type="entry name" value="PolX-like_BBD"/>
</dbReference>
<evidence type="ECO:0000313" key="5">
    <source>
        <dbReference type="Proteomes" id="UP000321393"/>
    </source>
</evidence>
<feature type="domain" description="Reverse transcriptase Ty1/copia-type" evidence="1">
    <location>
        <begin position="270"/>
        <end position="342"/>
    </location>
</feature>
<dbReference type="PANTHER" id="PTHR11439:SF467">
    <property type="entry name" value="INTEGRASE CATALYTIC DOMAIN-CONTAINING PROTEIN"/>
    <property type="match status" value="1"/>
</dbReference>
<evidence type="ECO:0000259" key="1">
    <source>
        <dbReference type="Pfam" id="PF07727"/>
    </source>
</evidence>
<dbReference type="Proteomes" id="UP000321393">
    <property type="component" value="Unassembled WGS sequence"/>
</dbReference>
<feature type="domain" description="Retrovirus-related Pol polyprotein from transposon TNT 1-94-like beta-barrel" evidence="2">
    <location>
        <begin position="86"/>
        <end position="142"/>
    </location>
</feature>
<dbReference type="OrthoDB" id="1692315at2759"/>
<evidence type="ECO:0000259" key="2">
    <source>
        <dbReference type="Pfam" id="PF22936"/>
    </source>
</evidence>
<dbReference type="InterPro" id="IPR013103">
    <property type="entry name" value="RVT_2"/>
</dbReference>
<reference evidence="5 6" key="1">
    <citation type="submission" date="2019-08" db="EMBL/GenBank/DDBJ databases">
        <title>Draft genome sequences of two oriental melons (Cucumis melo L. var makuwa).</title>
        <authorList>
            <person name="Kwon S.-Y."/>
        </authorList>
    </citation>
    <scope>NUCLEOTIDE SEQUENCE [LARGE SCALE GENOMIC DNA]</scope>
    <source>
        <strain evidence="6">cv. Chang Bougi</strain>
        <strain evidence="5">cv. SW 3</strain>
        <tissue evidence="3">Leaf</tissue>
    </source>
</reference>
<dbReference type="Proteomes" id="UP000321947">
    <property type="component" value="Unassembled WGS sequence"/>
</dbReference>
<gene>
    <name evidence="4" type="ORF">E5676_scaffold2679G00040</name>
    <name evidence="3" type="ORF">E6C27_scaffold88G001270</name>
</gene>
<protein>
    <submittedName>
        <fullName evidence="3">Integrase, catalytic core</fullName>
    </submittedName>
</protein>
<organism evidence="3 5">
    <name type="scientific">Cucumis melo var. makuwa</name>
    <name type="common">Oriental melon</name>
    <dbReference type="NCBI Taxonomy" id="1194695"/>
    <lineage>
        <taxon>Eukaryota</taxon>
        <taxon>Viridiplantae</taxon>
        <taxon>Streptophyta</taxon>
        <taxon>Embryophyta</taxon>
        <taxon>Tracheophyta</taxon>
        <taxon>Spermatophyta</taxon>
        <taxon>Magnoliopsida</taxon>
        <taxon>eudicotyledons</taxon>
        <taxon>Gunneridae</taxon>
        <taxon>Pentapetalae</taxon>
        <taxon>rosids</taxon>
        <taxon>fabids</taxon>
        <taxon>Cucurbitales</taxon>
        <taxon>Cucurbitaceae</taxon>
        <taxon>Benincaseae</taxon>
        <taxon>Cucumis</taxon>
    </lineage>
</organism>
<evidence type="ECO:0000313" key="3">
    <source>
        <dbReference type="EMBL" id="KAA0050388.1"/>
    </source>
</evidence>
<sequence length="513" mass="58295">MMELKYQDGAPMLDHWNTFQGILNQLSRMNIKFEDKIHGLWVLGTLSDSWEIFRISLSNSATNATENFYILSDSDVVNLATQQSNWVIDSGASVHATLKRKFFASYTPGDFGSVKMSNDRSTNAVGIGDVYLKNRNGKKTSVTFKSSQHSGKLNVLEYILIETSEKLKCIRTDNGDQTIADIEKIDEPKAKHSDTLIDLSSTSLTQPSTKIEVEIQNEQFFDTDESLNKLGHRTVFKNREPESYEEAIEDEHKREWNDAMKDEVESLHANHTFKLVKLPKGKITLKNKWIYRIKQEEHTSKPRYKVRLVVKGFSQKKGIDFDEIFALVVKMFSICVVLDLAPSLDLEVENVSRIDSLKKQLSKSFTTKDLGPAKKVLEIRIVRDRASKKLYMSQEQYIEKVLERFNMSQAKSVSSPLPSHFKLSCKQNPSIDKEKEDMSKIPYASAIGSLMYAMCIMRYLRGTSNLKLTFADGKPVLAGYTDSDMAEDLESRKSTSGDLMTFASGTVSWQSRL</sequence>
<dbReference type="AlphaFoldDB" id="A0A5A7U539"/>
<dbReference type="EMBL" id="SSTD01014989">
    <property type="protein sequence ID" value="TYK03395.1"/>
    <property type="molecule type" value="Genomic_DNA"/>
</dbReference>